<sequence length="527" mass="59373">MIPLRPKIYYEQCLDRLYNSSPTDHLDAFTQAILLLAMASASLGTDHFAWGDVLFERVKASLAAFDDVLTDIRVYANYQNEQGRPNSTFLHLGSASRKALSAGLHKDVPHDVDQTPENIEERRVTFWSLYIYETWFCFHVGRPNSLSLKDAAIEYPQDPFIRLLVQLCKSITRSVNEIYGQRHESLLHMWRVAQSIAKDIRGYEAHLQQALGLGLDDSIQAGSLGVRQIIFVTLYNHTLLLTFRPFLIFRGHWQRERNIALNQSTTNVPNRPRETPSWLNEACNHAITAAQRTVHHLCEASKVNNLVLELRYHGYFFGNSVFTLIYEFVHNPSVAPLYLPWVYASMQTLSTMRAGDPIASTISAMQTVLRKINPTYEWAPLLGTTGDNFAPPRGTPVQHGLTPDHSHQSQLNNPAIPQNPSLGMRTSILTSPWNLPHVEKLENPETGASAGSGDDLLDFTQSDMGWNFDFSTMDLDAFFSIHQSNNAPRMNGRFGPSGSPLYPCFTCLKACPLPVNSTTAIHTRYDL</sequence>
<dbReference type="EMBL" id="LLXE01000266">
    <property type="protein sequence ID" value="KUM58706.1"/>
    <property type="molecule type" value="Genomic_DNA"/>
</dbReference>
<organism evidence="5 6">
    <name type="scientific">Penicillium freii</name>
    <dbReference type="NCBI Taxonomy" id="48697"/>
    <lineage>
        <taxon>Eukaryota</taxon>
        <taxon>Fungi</taxon>
        <taxon>Dikarya</taxon>
        <taxon>Ascomycota</taxon>
        <taxon>Pezizomycotina</taxon>
        <taxon>Eurotiomycetes</taxon>
        <taxon>Eurotiomycetidae</taxon>
        <taxon>Eurotiales</taxon>
        <taxon>Aspergillaceae</taxon>
        <taxon>Penicillium</taxon>
    </lineage>
</organism>
<dbReference type="Pfam" id="PF04082">
    <property type="entry name" value="Fungal_trans"/>
    <property type="match status" value="1"/>
</dbReference>
<dbReference type="Proteomes" id="UP000055045">
    <property type="component" value="Unassembled WGS sequence"/>
</dbReference>
<dbReference type="GO" id="GO:0005634">
    <property type="term" value="C:nucleus"/>
    <property type="evidence" value="ECO:0007669"/>
    <property type="project" value="TreeGrafter"/>
</dbReference>
<evidence type="ECO:0000256" key="2">
    <source>
        <dbReference type="ARBA" id="ARBA00023163"/>
    </source>
</evidence>
<dbReference type="AlphaFoldDB" id="A0A101MDQ2"/>
<reference evidence="5 6" key="1">
    <citation type="submission" date="2015-10" db="EMBL/GenBank/DDBJ databases">
        <title>Genome sequencing of Penicillium freii.</title>
        <authorList>
            <person name="Nguyen H.D."/>
            <person name="Visagie C.M."/>
            <person name="Seifert K.A."/>
        </authorList>
    </citation>
    <scope>NUCLEOTIDE SEQUENCE [LARGE SCALE GENOMIC DNA]</scope>
    <source>
        <strain evidence="5 6">DAOM 242723</strain>
    </source>
</reference>
<proteinExistence type="predicted"/>
<accession>A0A101MDQ2</accession>
<dbReference type="CDD" id="cd12148">
    <property type="entry name" value="fungal_TF_MHR"/>
    <property type="match status" value="1"/>
</dbReference>
<dbReference type="GO" id="GO:0000435">
    <property type="term" value="P:positive regulation of transcription from RNA polymerase II promoter by galactose"/>
    <property type="evidence" value="ECO:0007669"/>
    <property type="project" value="TreeGrafter"/>
</dbReference>
<dbReference type="GO" id="GO:0008270">
    <property type="term" value="F:zinc ion binding"/>
    <property type="evidence" value="ECO:0007669"/>
    <property type="project" value="InterPro"/>
</dbReference>
<dbReference type="GO" id="GO:0000978">
    <property type="term" value="F:RNA polymerase II cis-regulatory region sequence-specific DNA binding"/>
    <property type="evidence" value="ECO:0007669"/>
    <property type="project" value="TreeGrafter"/>
</dbReference>
<evidence type="ECO:0000259" key="4">
    <source>
        <dbReference type="SMART" id="SM00906"/>
    </source>
</evidence>
<comment type="caution">
    <text evidence="5">The sequence shown here is derived from an EMBL/GenBank/DDBJ whole genome shotgun (WGS) entry which is preliminary data.</text>
</comment>
<evidence type="ECO:0000256" key="3">
    <source>
        <dbReference type="ARBA" id="ARBA00023242"/>
    </source>
</evidence>
<keyword evidence="3" id="KW-0539">Nucleus</keyword>
<keyword evidence="2" id="KW-0804">Transcription</keyword>
<dbReference type="PANTHER" id="PTHR47424:SF15">
    <property type="entry name" value="ZN(II)2CYS6 TRANSCRIPTION FACTOR (EUROFUNG)"/>
    <property type="match status" value="1"/>
</dbReference>
<evidence type="ECO:0000313" key="6">
    <source>
        <dbReference type="Proteomes" id="UP000055045"/>
    </source>
</evidence>
<name>A0A101MDQ2_PENFR</name>
<dbReference type="PANTHER" id="PTHR47424">
    <property type="entry name" value="REGULATORY PROTEIN GAL4"/>
    <property type="match status" value="1"/>
</dbReference>
<evidence type="ECO:0000256" key="1">
    <source>
        <dbReference type="ARBA" id="ARBA00023015"/>
    </source>
</evidence>
<dbReference type="InterPro" id="IPR007219">
    <property type="entry name" value="XnlR_reg_dom"/>
</dbReference>
<gene>
    <name evidence="5" type="ORF">ACN42_g8444</name>
</gene>
<keyword evidence="6" id="KW-1185">Reference proteome</keyword>
<protein>
    <recommendedName>
        <fullName evidence="4">Xylanolytic transcriptional activator regulatory domain-containing protein</fullName>
    </recommendedName>
</protein>
<feature type="domain" description="Xylanolytic transcriptional activator regulatory" evidence="4">
    <location>
        <begin position="88"/>
        <end position="162"/>
    </location>
</feature>
<dbReference type="GO" id="GO:0006351">
    <property type="term" value="P:DNA-templated transcription"/>
    <property type="evidence" value="ECO:0007669"/>
    <property type="project" value="InterPro"/>
</dbReference>
<dbReference type="SMART" id="SM00906">
    <property type="entry name" value="Fungal_trans"/>
    <property type="match status" value="1"/>
</dbReference>
<keyword evidence="1" id="KW-0805">Transcription regulation</keyword>
<dbReference type="InterPro" id="IPR051127">
    <property type="entry name" value="Fungal_SecMet_Regulators"/>
</dbReference>
<evidence type="ECO:0000313" key="5">
    <source>
        <dbReference type="EMBL" id="KUM58706.1"/>
    </source>
</evidence>
<dbReference type="GO" id="GO:0000981">
    <property type="term" value="F:DNA-binding transcription factor activity, RNA polymerase II-specific"/>
    <property type="evidence" value="ECO:0007669"/>
    <property type="project" value="TreeGrafter"/>
</dbReference>